<dbReference type="EMBL" id="LN483332">
    <property type="protein sequence ID" value="CED85371.1"/>
    <property type="molecule type" value="Genomic_DNA"/>
</dbReference>
<dbReference type="InterPro" id="IPR052763">
    <property type="entry name" value="DnaJ_C4"/>
</dbReference>
<dbReference type="PRINTS" id="PR00625">
    <property type="entry name" value="JDOMAIN"/>
</dbReference>
<evidence type="ECO:0000259" key="2">
    <source>
        <dbReference type="PROSITE" id="PS50076"/>
    </source>
</evidence>
<evidence type="ECO:0000313" key="3">
    <source>
        <dbReference type="EMBL" id="CED85371.1"/>
    </source>
</evidence>
<dbReference type="InterPro" id="IPR001623">
    <property type="entry name" value="DnaJ_domain"/>
</dbReference>
<sequence>MSGRVQKESSVKKNLIDQINTSSTLYEVLGCHKRADQQEIRRAYLARCRHVHPDKFPTFNPEATAAFQKLSFAHTVLSSPEPRKRYDLTSASVPSSHPSTMYDSNFWTPNGGLGEIQPDETLHNVLFAVFSEFLDGDFRTLRSFFAFINETAPGLTISPDAVDHLEGVFRRIREIMIRQSGYTRVVRFELIRLYEIQSSLRSLRWLDLRGRLRLGLQLTRVVISIPLVLDNKMKDEAESGFVEERRRLASIQPNNPVGRNAIKPTTDHRTNSGHSSEYPVGKQGEIEVIDEDMKSDVPSHKELEQARLVAGLLGPRLHATL</sequence>
<name>A0A0F7SV24_PHARH</name>
<dbReference type="SMART" id="SM00271">
    <property type="entry name" value="DnaJ"/>
    <property type="match status" value="1"/>
</dbReference>
<evidence type="ECO:0000256" key="1">
    <source>
        <dbReference type="SAM" id="MobiDB-lite"/>
    </source>
</evidence>
<dbReference type="InterPro" id="IPR036869">
    <property type="entry name" value="J_dom_sf"/>
</dbReference>
<dbReference type="Gene3D" id="1.10.287.110">
    <property type="entry name" value="DnaJ domain"/>
    <property type="match status" value="1"/>
</dbReference>
<feature type="domain" description="J" evidence="2">
    <location>
        <begin position="24"/>
        <end position="90"/>
    </location>
</feature>
<accession>A0A0F7SV24</accession>
<dbReference type="SUPFAM" id="SSF46565">
    <property type="entry name" value="Chaperone J-domain"/>
    <property type="match status" value="1"/>
</dbReference>
<proteinExistence type="predicted"/>
<dbReference type="CDD" id="cd06257">
    <property type="entry name" value="DnaJ"/>
    <property type="match status" value="1"/>
</dbReference>
<dbReference type="Pfam" id="PF00226">
    <property type="entry name" value="DnaJ"/>
    <property type="match status" value="1"/>
</dbReference>
<dbReference type="PROSITE" id="PS50076">
    <property type="entry name" value="DNAJ_2"/>
    <property type="match status" value="1"/>
</dbReference>
<reference evidence="3" key="1">
    <citation type="submission" date="2014-08" db="EMBL/GenBank/DDBJ databases">
        <authorList>
            <person name="Sharma Rahul"/>
            <person name="Thines Marco"/>
        </authorList>
    </citation>
    <scope>NUCLEOTIDE SEQUENCE</scope>
</reference>
<feature type="region of interest" description="Disordered" evidence="1">
    <location>
        <begin position="253"/>
        <end position="279"/>
    </location>
</feature>
<dbReference type="PANTHER" id="PTHR44825">
    <property type="match status" value="1"/>
</dbReference>
<dbReference type="AlphaFoldDB" id="A0A0F7SV24"/>
<protein>
    <submittedName>
        <fullName evidence="3">Molecular chaperone (DnaJ superfamily)</fullName>
    </submittedName>
</protein>
<organism evidence="3">
    <name type="scientific">Phaffia rhodozyma</name>
    <name type="common">Yeast</name>
    <name type="synonym">Xanthophyllomyces dendrorhous</name>
    <dbReference type="NCBI Taxonomy" id="264483"/>
    <lineage>
        <taxon>Eukaryota</taxon>
        <taxon>Fungi</taxon>
        <taxon>Dikarya</taxon>
        <taxon>Basidiomycota</taxon>
        <taxon>Agaricomycotina</taxon>
        <taxon>Tremellomycetes</taxon>
        <taxon>Cystofilobasidiales</taxon>
        <taxon>Mrakiaceae</taxon>
        <taxon>Phaffia</taxon>
    </lineage>
</organism>
<dbReference type="PANTHER" id="PTHR44825:SF1">
    <property type="entry name" value="DNAJ HOMOLOG SUBFAMILY C MEMBER 4"/>
    <property type="match status" value="1"/>
</dbReference>